<keyword evidence="3" id="KW-1185">Reference proteome</keyword>
<proteinExistence type="predicted"/>
<organism evidence="2 3">
    <name type="scientific">Demequina litorisediminis</name>
    <dbReference type="NCBI Taxonomy" id="1849022"/>
    <lineage>
        <taxon>Bacteria</taxon>
        <taxon>Bacillati</taxon>
        <taxon>Actinomycetota</taxon>
        <taxon>Actinomycetes</taxon>
        <taxon>Micrococcales</taxon>
        <taxon>Demequinaceae</taxon>
        <taxon>Demequina</taxon>
    </lineage>
</organism>
<dbReference type="EMBL" id="BSUN01000001">
    <property type="protein sequence ID" value="GMA35662.1"/>
    <property type="molecule type" value="Genomic_DNA"/>
</dbReference>
<gene>
    <name evidence="2" type="ORF">GCM10025876_18660</name>
</gene>
<evidence type="ECO:0000256" key="1">
    <source>
        <dbReference type="SAM" id="MobiDB-lite"/>
    </source>
</evidence>
<evidence type="ECO:0000313" key="3">
    <source>
        <dbReference type="Proteomes" id="UP001157125"/>
    </source>
</evidence>
<evidence type="ECO:0000313" key="2">
    <source>
        <dbReference type="EMBL" id="GMA35662.1"/>
    </source>
</evidence>
<feature type="region of interest" description="Disordered" evidence="1">
    <location>
        <begin position="55"/>
        <end position="88"/>
    </location>
</feature>
<accession>A0ABQ6IG06</accession>
<comment type="caution">
    <text evidence="2">The sequence shown here is derived from an EMBL/GenBank/DDBJ whole genome shotgun (WGS) entry which is preliminary data.</text>
</comment>
<evidence type="ECO:0008006" key="4">
    <source>
        <dbReference type="Google" id="ProtNLM"/>
    </source>
</evidence>
<dbReference type="Proteomes" id="UP001157125">
    <property type="component" value="Unassembled WGS sequence"/>
</dbReference>
<reference evidence="3" key="1">
    <citation type="journal article" date="2019" name="Int. J. Syst. Evol. Microbiol.">
        <title>The Global Catalogue of Microorganisms (GCM) 10K type strain sequencing project: providing services to taxonomists for standard genome sequencing and annotation.</title>
        <authorList>
            <consortium name="The Broad Institute Genomics Platform"/>
            <consortium name="The Broad Institute Genome Sequencing Center for Infectious Disease"/>
            <person name="Wu L."/>
            <person name="Ma J."/>
        </authorList>
    </citation>
    <scope>NUCLEOTIDE SEQUENCE [LARGE SCALE GENOMIC DNA]</scope>
    <source>
        <strain evidence="3">NBRC 112299</strain>
    </source>
</reference>
<sequence length="130" mass="13134">MAWAAVSLATTDTDCLSTAPVAASTFSVTLSTALLVTVSSLRYSPVPPSSVGTAMLSGPSTPASVPPAPPVYSSRVLDSDSGKASGSDVKDSVVVCDLSKFSSAETDTTALPGPTTRSSMAWMLEAVRCS</sequence>
<name>A0ABQ6IG06_9MICO</name>
<protein>
    <recommendedName>
        <fullName evidence="4">Secreted protein</fullName>
    </recommendedName>
</protein>